<protein>
    <submittedName>
        <fullName evidence="1">Uncharacterized protein</fullName>
    </submittedName>
</protein>
<organism evidence="1">
    <name type="scientific">Vibrio vulnificus</name>
    <dbReference type="NCBI Taxonomy" id="672"/>
    <lineage>
        <taxon>Bacteria</taxon>
        <taxon>Pseudomonadati</taxon>
        <taxon>Pseudomonadota</taxon>
        <taxon>Gammaproteobacteria</taxon>
        <taxon>Vibrionales</taxon>
        <taxon>Vibrionaceae</taxon>
        <taxon>Vibrio</taxon>
    </lineage>
</organism>
<evidence type="ECO:0000313" key="1">
    <source>
        <dbReference type="EMBL" id="HAS8541642.1"/>
    </source>
</evidence>
<reference evidence="1" key="1">
    <citation type="journal article" date="2018" name="Genome Biol.">
        <title>SKESA: strategic k-mer extension for scrupulous assemblies.</title>
        <authorList>
            <person name="Souvorov A."/>
            <person name="Agarwala R."/>
            <person name="Lipman D.J."/>
        </authorList>
    </citation>
    <scope>NUCLEOTIDE SEQUENCE</scope>
    <source>
        <strain evidence="1">BCW_3452</strain>
    </source>
</reference>
<dbReference type="AlphaFoldDB" id="A0A8H9TGM4"/>
<comment type="caution">
    <text evidence="1">The sequence shown here is derived from an EMBL/GenBank/DDBJ whole genome shotgun (WGS) entry which is preliminary data.</text>
</comment>
<accession>A0A8H9TGM4</accession>
<reference evidence="1" key="2">
    <citation type="submission" date="2019-01" db="EMBL/GenBank/DDBJ databases">
        <authorList>
            <consortium name="NCBI Pathogen Detection Project"/>
        </authorList>
    </citation>
    <scope>NUCLEOTIDE SEQUENCE</scope>
    <source>
        <strain evidence="1">BCW_3452</strain>
    </source>
</reference>
<sequence length="98" mass="11185">MDRKNKKSPVFTRLLSRKYRAFKTFLDGVLTPRIYSIFWICSRICSISTLSSTPEAVMSVAIDFDASVLDSRLNSCIMKSKRRPTAPPFFKMLVVSLT</sequence>
<proteinExistence type="predicted"/>
<dbReference type="EMBL" id="DACRBY010000023">
    <property type="protein sequence ID" value="HAS8541642.1"/>
    <property type="molecule type" value="Genomic_DNA"/>
</dbReference>
<dbReference type="Proteomes" id="UP000863257">
    <property type="component" value="Unassembled WGS sequence"/>
</dbReference>
<name>A0A8H9TGM4_VIBVL</name>
<gene>
    <name evidence="1" type="ORF">I7730_17790</name>
</gene>